<reference evidence="4" key="3">
    <citation type="submission" date="2024-02" db="EMBL/GenBank/DDBJ databases">
        <title>Comparative genomics of Cryptococcus and Kwoniella reveals pathogenesis evolution and contrasting modes of karyotype evolution via chromosome fusion or intercentromeric recombination.</title>
        <authorList>
            <person name="Coelho M.A."/>
            <person name="David-Palma M."/>
            <person name="Shea T."/>
            <person name="Bowers K."/>
            <person name="McGinley-Smith S."/>
            <person name="Mohammad A.W."/>
            <person name="Gnirke A."/>
            <person name="Yurkov A.M."/>
            <person name="Nowrousian M."/>
            <person name="Sun S."/>
            <person name="Cuomo C.A."/>
            <person name="Heitman J."/>
        </authorList>
    </citation>
    <scope>NUCLEOTIDE SEQUENCE</scope>
    <source>
        <strain evidence="4">CBS 10117</strain>
    </source>
</reference>
<dbReference type="InterPro" id="IPR036005">
    <property type="entry name" value="Creatinase/aminopeptidase-like"/>
</dbReference>
<gene>
    <name evidence="3" type="ORF">I303_01988</name>
    <name evidence="4" type="ORF">I303_101875</name>
</gene>
<dbReference type="PANTHER" id="PTHR10804">
    <property type="entry name" value="PROTEASE FAMILY M24 METHIONYL AMINOPEPTIDASE, AMINOPEPTIDASE P"/>
    <property type="match status" value="1"/>
</dbReference>
<reference evidence="3" key="1">
    <citation type="submission" date="2013-07" db="EMBL/GenBank/DDBJ databases">
        <title>The Genome Sequence of Cryptococcus dejecticola CBS10117.</title>
        <authorList>
            <consortium name="The Broad Institute Genome Sequencing Platform"/>
            <person name="Cuomo C."/>
            <person name="Litvintseva A."/>
            <person name="Chen Y."/>
            <person name="Heitman J."/>
            <person name="Sun S."/>
            <person name="Springer D."/>
            <person name="Dromer F."/>
            <person name="Young S.K."/>
            <person name="Zeng Q."/>
            <person name="Gargeya S."/>
            <person name="Fitzgerald M."/>
            <person name="Abouelleil A."/>
            <person name="Alvarado L."/>
            <person name="Berlin A.M."/>
            <person name="Chapman S.B."/>
            <person name="Dewar J."/>
            <person name="Goldberg J."/>
            <person name="Griggs A."/>
            <person name="Gujja S."/>
            <person name="Hansen M."/>
            <person name="Howarth C."/>
            <person name="Imamovic A."/>
            <person name="Larimer J."/>
            <person name="McCowan C."/>
            <person name="Murphy C."/>
            <person name="Pearson M."/>
            <person name="Priest M."/>
            <person name="Roberts A."/>
            <person name="Saif S."/>
            <person name="Shea T."/>
            <person name="Sykes S."/>
            <person name="Wortman J."/>
            <person name="Nusbaum C."/>
            <person name="Birren B."/>
        </authorList>
    </citation>
    <scope>NUCLEOTIDE SEQUENCE [LARGE SCALE GENOMIC DNA]</scope>
    <source>
        <strain evidence="3">CBS 10117</strain>
    </source>
</reference>
<evidence type="ECO:0000313" key="5">
    <source>
        <dbReference type="Proteomes" id="UP000078595"/>
    </source>
</evidence>
<dbReference type="InterPro" id="IPR047113">
    <property type="entry name" value="PA2G4/ARX1"/>
</dbReference>
<proteinExistence type="inferred from homology"/>
<dbReference type="InterPro" id="IPR036390">
    <property type="entry name" value="WH_DNA-bd_sf"/>
</dbReference>
<dbReference type="InterPro" id="IPR036388">
    <property type="entry name" value="WH-like_DNA-bd_sf"/>
</dbReference>
<dbReference type="VEuPathDB" id="FungiDB:I303_01988"/>
<evidence type="ECO:0000256" key="1">
    <source>
        <dbReference type="ARBA" id="ARBA00007319"/>
    </source>
</evidence>
<evidence type="ECO:0000259" key="2">
    <source>
        <dbReference type="Pfam" id="PF00557"/>
    </source>
</evidence>
<dbReference type="GO" id="GO:0003677">
    <property type="term" value="F:DNA binding"/>
    <property type="evidence" value="ECO:0007669"/>
    <property type="project" value="UniProtKB-KW"/>
</dbReference>
<dbReference type="FunFam" id="1.10.10.10:FF:000029">
    <property type="entry name" value="Proliferation-associated 2G4, a"/>
    <property type="match status" value="1"/>
</dbReference>
<protein>
    <submittedName>
        <fullName evidence="3">DNA-binding protein, 42 kDa</fullName>
    </submittedName>
</protein>
<reference evidence="4" key="2">
    <citation type="submission" date="2013-07" db="EMBL/GenBank/DDBJ databases">
        <authorList>
            <consortium name="The Broad Institute Genome Sequencing Platform"/>
            <person name="Cuomo C."/>
            <person name="Litvintseva A."/>
            <person name="Chen Y."/>
            <person name="Heitman J."/>
            <person name="Sun S."/>
            <person name="Springer D."/>
            <person name="Dromer F."/>
            <person name="Young S.K."/>
            <person name="Zeng Q."/>
            <person name="Gargeya S."/>
            <person name="Fitzgerald M."/>
            <person name="Abouelleil A."/>
            <person name="Alvarado L."/>
            <person name="Berlin A.M."/>
            <person name="Chapman S.B."/>
            <person name="Dewar J."/>
            <person name="Goldberg J."/>
            <person name="Griggs A."/>
            <person name="Gujja S."/>
            <person name="Hansen M."/>
            <person name="Howarth C."/>
            <person name="Imamovic A."/>
            <person name="Larimer J."/>
            <person name="McCowan C."/>
            <person name="Murphy C."/>
            <person name="Pearson M."/>
            <person name="Priest M."/>
            <person name="Roberts A."/>
            <person name="Saif S."/>
            <person name="Shea T."/>
            <person name="Sykes S."/>
            <person name="Wortman J."/>
            <person name="Nusbaum C."/>
            <person name="Birren B."/>
        </authorList>
    </citation>
    <scope>NUCLEOTIDE SEQUENCE</scope>
    <source>
        <strain evidence="4">CBS 10117</strain>
    </source>
</reference>
<name>A0A1A6ACJ2_9TREE</name>
<dbReference type="RefSeq" id="XP_018265618.1">
    <property type="nucleotide sequence ID" value="XM_018405337.1"/>
</dbReference>
<keyword evidence="3" id="KW-0238">DNA-binding</keyword>
<evidence type="ECO:0000313" key="3">
    <source>
        <dbReference type="EMBL" id="OBR87776.1"/>
    </source>
</evidence>
<accession>A0A1A6ACJ2</accession>
<dbReference type="Gene3D" id="3.90.230.10">
    <property type="entry name" value="Creatinase/methionine aminopeptidase superfamily"/>
    <property type="match status" value="1"/>
</dbReference>
<keyword evidence="5" id="KW-1185">Reference proteome</keyword>
<organism evidence="3">
    <name type="scientific">Kwoniella dejecticola CBS 10117</name>
    <dbReference type="NCBI Taxonomy" id="1296121"/>
    <lineage>
        <taxon>Eukaryota</taxon>
        <taxon>Fungi</taxon>
        <taxon>Dikarya</taxon>
        <taxon>Basidiomycota</taxon>
        <taxon>Agaricomycotina</taxon>
        <taxon>Tremellomycetes</taxon>
        <taxon>Tremellales</taxon>
        <taxon>Cryptococcaceae</taxon>
        <taxon>Kwoniella</taxon>
    </lineage>
</organism>
<dbReference type="SUPFAM" id="SSF46785">
    <property type="entry name" value="Winged helix' DNA-binding domain"/>
    <property type="match status" value="1"/>
</dbReference>
<dbReference type="OrthoDB" id="5876363at2759"/>
<evidence type="ECO:0000313" key="4">
    <source>
        <dbReference type="EMBL" id="WWC59323.1"/>
    </source>
</evidence>
<dbReference type="InterPro" id="IPR000994">
    <property type="entry name" value="Pept_M24"/>
</dbReference>
<dbReference type="SUPFAM" id="SSF55920">
    <property type="entry name" value="Creatinase/aminopeptidase"/>
    <property type="match status" value="1"/>
</dbReference>
<comment type="similarity">
    <text evidence="1">Belongs to the peptidase M24 family.</text>
</comment>
<dbReference type="EMBL" id="CP144531">
    <property type="protein sequence ID" value="WWC59323.1"/>
    <property type="molecule type" value="Genomic_DNA"/>
</dbReference>
<dbReference type="AlphaFoldDB" id="A0A1A6ACJ2"/>
<sequence length="393" mass="42395">MATEAQVDLKKTVPVEEEKKVEEKGLNNDILTKYTTAGQALGEVLKKFIPSVTSGKKVLDLCIEGDKLVNDTVAPLWNKAKNGVKVGKGSAFPTSISVNNVVSHVSPLDSDPEIVLKDGDVVKIMLGIQLDGYAVTHAETVVLGKAEGLAADVVKAAYDAAQAAMRTIKVGNKNWDVTEVVEKVSKDYGCVGVEGMLSCQHEKNVTDGKKRILLNPTPELKRDHETVTFEEGEVYGVDVLVVTGSNGKAKADPSRTSIYKKADINYQLKMKTSRAVFSEIQKKAGAFPFTLRALDDEKRARMGVQEAVAHGLLKPYDIVQTTAGTVVAEFFFTIALLPAGPLLLSPQPVWYSADKVSTEKKITDEELATLITQPLRASKKKAKKAAANGEAKA</sequence>
<dbReference type="STRING" id="1296121.A0A1A6ACJ2"/>
<dbReference type="PANTHER" id="PTHR10804:SF11">
    <property type="entry name" value="PROLIFERATION-ASSOCIATED PROTEIN 2G4"/>
    <property type="match status" value="1"/>
</dbReference>
<dbReference type="KEGG" id="kdj:28965687"/>
<dbReference type="Proteomes" id="UP000078595">
    <property type="component" value="Chromosome 2"/>
</dbReference>
<feature type="domain" description="Peptidase M24" evidence="2">
    <location>
        <begin position="34"/>
        <end position="190"/>
    </location>
</feature>
<dbReference type="GeneID" id="28965687"/>
<dbReference type="Pfam" id="PF00557">
    <property type="entry name" value="Peptidase_M24"/>
    <property type="match status" value="1"/>
</dbReference>
<dbReference type="Gene3D" id="1.10.10.10">
    <property type="entry name" value="Winged helix-like DNA-binding domain superfamily/Winged helix DNA-binding domain"/>
    <property type="match status" value="1"/>
</dbReference>
<dbReference type="EMBL" id="KI894028">
    <property type="protein sequence ID" value="OBR87776.1"/>
    <property type="molecule type" value="Genomic_DNA"/>
</dbReference>